<accession>M7XEH1</accession>
<keyword evidence="2" id="KW-1185">Reference proteome</keyword>
<protein>
    <submittedName>
        <fullName evidence="1">Uncharacterized protein</fullName>
    </submittedName>
</protein>
<dbReference type="EMBL" id="AMZY02000010">
    <property type="protein sequence ID" value="EMS33284.1"/>
    <property type="molecule type" value="Genomic_DNA"/>
</dbReference>
<name>M7XEH1_9BACT</name>
<sequence length="61" mass="7346">MQGSQVYDRQHDLLSRFEKRSFQFLGKRQKTEVVPTSRKEIRMISFLVDVDRNNQFQTGRI</sequence>
<reference evidence="1" key="1">
    <citation type="submission" date="2013-01" db="EMBL/GenBank/DDBJ databases">
        <title>Genome assembly of Mariniradius saccharolyticus AK6.</title>
        <authorList>
            <person name="Vaidya B."/>
            <person name="Khatri I."/>
            <person name="Tanuku N.R.S."/>
            <person name="Subramanian S."/>
            <person name="Pinnaka A."/>
        </authorList>
    </citation>
    <scope>NUCLEOTIDE SEQUENCE [LARGE SCALE GENOMIC DNA]</scope>
    <source>
        <strain evidence="1">AK6</strain>
    </source>
</reference>
<dbReference type="Proteomes" id="UP000010953">
    <property type="component" value="Unassembled WGS sequence"/>
</dbReference>
<dbReference type="AlphaFoldDB" id="M7XEH1"/>
<proteinExistence type="predicted"/>
<dbReference type="InParanoid" id="M7XEH1"/>
<evidence type="ECO:0000313" key="1">
    <source>
        <dbReference type="EMBL" id="EMS33284.1"/>
    </source>
</evidence>
<dbReference type="STRING" id="1239962.C943_00562"/>
<gene>
    <name evidence="1" type="ORF">C943_00562</name>
</gene>
<organism evidence="1 2">
    <name type="scientific">Mariniradius saccharolyticus AK6</name>
    <dbReference type="NCBI Taxonomy" id="1239962"/>
    <lineage>
        <taxon>Bacteria</taxon>
        <taxon>Pseudomonadati</taxon>
        <taxon>Bacteroidota</taxon>
        <taxon>Cytophagia</taxon>
        <taxon>Cytophagales</taxon>
        <taxon>Cyclobacteriaceae</taxon>
        <taxon>Mariniradius</taxon>
    </lineage>
</organism>
<comment type="caution">
    <text evidence="1">The sequence shown here is derived from an EMBL/GenBank/DDBJ whole genome shotgun (WGS) entry which is preliminary data.</text>
</comment>
<evidence type="ECO:0000313" key="2">
    <source>
        <dbReference type="Proteomes" id="UP000010953"/>
    </source>
</evidence>